<dbReference type="AlphaFoldDB" id="K2S223"/>
<sequence>MRRLETLPSLKRRWNELFTRGGEGSRMLLEDVRTVHAQETVRQQRWKRYQQQQYAANMSYAGSQWRQPYHARPMASAEDVDRSFAIEDGNDEAPRGRPYYRARRSRTGRSSFPTSPSEIPQQHYPWWSGDLYGYPYFSSDPLAPSAAYAFPYYAAAQPYPPHQQPLGSPVQSTCKHNTSVSCMTKDPASAATTATEAATQRSMAAATAGSRKRTVVTATPDDEKNDERQSVTGNAQHDKLGSGRKMSSLRQGHRRESPSMRGRQNRAERFC</sequence>
<feature type="region of interest" description="Disordered" evidence="1">
    <location>
        <begin position="85"/>
        <end position="119"/>
    </location>
</feature>
<gene>
    <name evidence="2" type="ORF">MPH_06305</name>
</gene>
<organism evidence="2 3">
    <name type="scientific">Macrophomina phaseolina (strain MS6)</name>
    <name type="common">Charcoal rot fungus</name>
    <dbReference type="NCBI Taxonomy" id="1126212"/>
    <lineage>
        <taxon>Eukaryota</taxon>
        <taxon>Fungi</taxon>
        <taxon>Dikarya</taxon>
        <taxon>Ascomycota</taxon>
        <taxon>Pezizomycotina</taxon>
        <taxon>Dothideomycetes</taxon>
        <taxon>Dothideomycetes incertae sedis</taxon>
        <taxon>Botryosphaeriales</taxon>
        <taxon>Botryosphaeriaceae</taxon>
        <taxon>Macrophomina</taxon>
    </lineage>
</organism>
<dbReference type="Proteomes" id="UP000007129">
    <property type="component" value="Unassembled WGS sequence"/>
</dbReference>
<evidence type="ECO:0000256" key="1">
    <source>
        <dbReference type="SAM" id="MobiDB-lite"/>
    </source>
</evidence>
<reference evidence="2 3" key="1">
    <citation type="journal article" date="2012" name="BMC Genomics">
        <title>Tools to kill: Genome of one of the most destructive plant pathogenic fungi Macrophomina phaseolina.</title>
        <authorList>
            <person name="Islam M.S."/>
            <person name="Haque M.S."/>
            <person name="Islam M.M."/>
            <person name="Emdad E.M."/>
            <person name="Halim A."/>
            <person name="Hossen Q.M.M."/>
            <person name="Hossain M.Z."/>
            <person name="Ahmed B."/>
            <person name="Rahim S."/>
            <person name="Rahman M.S."/>
            <person name="Alam M.M."/>
            <person name="Hou S."/>
            <person name="Wan X."/>
            <person name="Saito J.A."/>
            <person name="Alam M."/>
        </authorList>
    </citation>
    <scope>NUCLEOTIDE SEQUENCE [LARGE SCALE GENOMIC DNA]</scope>
    <source>
        <strain evidence="2 3">MS6</strain>
    </source>
</reference>
<evidence type="ECO:0000313" key="3">
    <source>
        <dbReference type="Proteomes" id="UP000007129"/>
    </source>
</evidence>
<protein>
    <submittedName>
        <fullName evidence="2">Uncharacterized protein</fullName>
    </submittedName>
</protein>
<dbReference type="STRING" id="1126212.K2S223"/>
<feature type="region of interest" description="Disordered" evidence="1">
    <location>
        <begin position="193"/>
        <end position="271"/>
    </location>
</feature>
<accession>K2S223</accession>
<dbReference type="HOGENOM" id="CLU_1027015_0_0_1"/>
<feature type="compositionally biased region" description="Low complexity" evidence="1">
    <location>
        <begin position="193"/>
        <end position="208"/>
    </location>
</feature>
<comment type="caution">
    <text evidence="2">The sequence shown here is derived from an EMBL/GenBank/DDBJ whole genome shotgun (WGS) entry which is preliminary data.</text>
</comment>
<dbReference type="VEuPathDB" id="FungiDB:MPH_06305"/>
<feature type="compositionally biased region" description="Basic residues" evidence="1">
    <location>
        <begin position="98"/>
        <end position="107"/>
    </location>
</feature>
<dbReference type="EMBL" id="AHHD01000267">
    <property type="protein sequence ID" value="EKG16529.1"/>
    <property type="molecule type" value="Genomic_DNA"/>
</dbReference>
<proteinExistence type="predicted"/>
<name>K2S223_MACPH</name>
<evidence type="ECO:0000313" key="2">
    <source>
        <dbReference type="EMBL" id="EKG16529.1"/>
    </source>
</evidence>
<dbReference type="InParanoid" id="K2S223"/>